<evidence type="ECO:0000256" key="4">
    <source>
        <dbReference type="ARBA" id="ARBA00022989"/>
    </source>
</evidence>
<dbReference type="Pfam" id="PF06965">
    <property type="entry name" value="Na_H_antiport_1"/>
    <property type="match status" value="1"/>
</dbReference>
<feature type="transmembrane region" description="Helical" evidence="6">
    <location>
        <begin position="35"/>
        <end position="60"/>
    </location>
</feature>
<feature type="transmembrane region" description="Helical" evidence="6">
    <location>
        <begin position="229"/>
        <end position="258"/>
    </location>
</feature>
<gene>
    <name evidence="6 7" type="primary">nhaA</name>
    <name evidence="7" type="ORF">FVW20_16110</name>
</gene>
<keyword evidence="6" id="KW-0813">Transport</keyword>
<feature type="transmembrane region" description="Helical" evidence="6">
    <location>
        <begin position="428"/>
        <end position="445"/>
    </location>
</feature>
<dbReference type="InterPro" id="IPR023171">
    <property type="entry name" value="Na/H_antiporter_dom_sf"/>
</dbReference>
<comment type="subcellular location">
    <subcellularLocation>
        <location evidence="1">Cell inner membrane</location>
        <topology evidence="1">Multi-pass membrane protein</topology>
    </subcellularLocation>
    <subcellularLocation>
        <location evidence="6">Cell membrane</location>
        <topology evidence="6">Multi-pass membrane protein</topology>
    </subcellularLocation>
</comment>
<proteinExistence type="inferred from homology"/>
<keyword evidence="6" id="KW-0406">Ion transport</keyword>
<keyword evidence="6" id="KW-0915">Sodium</keyword>
<dbReference type="HAMAP" id="MF_01844">
    <property type="entry name" value="NhaA"/>
    <property type="match status" value="1"/>
</dbReference>
<keyword evidence="3 6" id="KW-0812">Transmembrane</keyword>
<feature type="transmembrane region" description="Helical" evidence="6">
    <location>
        <begin position="357"/>
        <end position="383"/>
    </location>
</feature>
<evidence type="ECO:0000256" key="2">
    <source>
        <dbReference type="ARBA" id="ARBA00022475"/>
    </source>
</evidence>
<feature type="transmembrane region" description="Helical" evidence="6">
    <location>
        <begin position="81"/>
        <end position="99"/>
    </location>
</feature>
<dbReference type="NCBIfam" id="TIGR00773">
    <property type="entry name" value="NhaA"/>
    <property type="match status" value="1"/>
</dbReference>
<comment type="catalytic activity">
    <reaction evidence="6">
        <text>Na(+)(in) + 2 H(+)(out) = Na(+)(out) + 2 H(+)(in)</text>
        <dbReference type="Rhea" id="RHEA:29251"/>
        <dbReference type="ChEBI" id="CHEBI:15378"/>
        <dbReference type="ChEBI" id="CHEBI:29101"/>
    </reaction>
</comment>
<keyword evidence="2 6" id="KW-1003">Cell membrane</keyword>
<dbReference type="Proteomes" id="UP001194469">
    <property type="component" value="Unassembled WGS sequence"/>
</dbReference>
<dbReference type="PANTHER" id="PTHR30341:SF0">
    <property type="entry name" value="NA(+)_H(+) ANTIPORTER NHAA"/>
    <property type="match status" value="1"/>
</dbReference>
<keyword evidence="6" id="KW-0050">Antiport</keyword>
<evidence type="ECO:0000256" key="5">
    <source>
        <dbReference type="ARBA" id="ARBA00023136"/>
    </source>
</evidence>
<comment type="similarity">
    <text evidence="6">Belongs to the NhaA Na(+)/H(+) (TC 2.A.33) antiporter family.</text>
</comment>
<feature type="transmembrane region" description="Helical" evidence="6">
    <location>
        <begin position="119"/>
        <end position="137"/>
    </location>
</feature>
<dbReference type="PANTHER" id="PTHR30341">
    <property type="entry name" value="SODIUM ION/PROTON ANTIPORTER NHAA-RELATED"/>
    <property type="match status" value="1"/>
</dbReference>
<evidence type="ECO:0000313" key="7">
    <source>
        <dbReference type="EMBL" id="MBG3878493.1"/>
    </source>
</evidence>
<accession>A0ABS0J7T3</accession>
<feature type="transmembrane region" description="Helical" evidence="6">
    <location>
        <begin position="204"/>
        <end position="223"/>
    </location>
</feature>
<name>A0ABS0J7T3_9BACT</name>
<evidence type="ECO:0000313" key="8">
    <source>
        <dbReference type="Proteomes" id="UP001194469"/>
    </source>
</evidence>
<organism evidence="7 8">
    <name type="scientific">Nitratidesulfovibrio oxamicus</name>
    <dbReference type="NCBI Taxonomy" id="32016"/>
    <lineage>
        <taxon>Bacteria</taxon>
        <taxon>Pseudomonadati</taxon>
        <taxon>Thermodesulfobacteriota</taxon>
        <taxon>Desulfovibrionia</taxon>
        <taxon>Desulfovibrionales</taxon>
        <taxon>Desulfovibrionaceae</taxon>
        <taxon>Nitratidesulfovibrio</taxon>
    </lineage>
</organism>
<keyword evidence="5 6" id="KW-0472">Membrane</keyword>
<dbReference type="InterPro" id="IPR004670">
    <property type="entry name" value="NhaA"/>
</dbReference>
<evidence type="ECO:0000256" key="6">
    <source>
        <dbReference type="HAMAP-Rule" id="MF_01844"/>
    </source>
</evidence>
<feature type="transmembrane region" description="Helical" evidence="6">
    <location>
        <begin position="149"/>
        <end position="167"/>
    </location>
</feature>
<keyword evidence="6" id="KW-0739">Sodium transport</keyword>
<evidence type="ECO:0000256" key="1">
    <source>
        <dbReference type="ARBA" id="ARBA00004429"/>
    </source>
</evidence>
<comment type="function">
    <text evidence="6">Na(+)/H(+) antiporter that extrudes sodium in exchange for external protons.</text>
</comment>
<sequence length="466" mass="48551">MTHDTGHDLRSSYARPATPADRLIDPFLSFMRIEAASGIMLLACTVLALCAANSPLAPAWHAFWQHPFAMGPEGYELRKPLILWVNDGLMAIFFFLVGLEIKREMLAGELATPAQALPPVLAAAGGMAAPALVYLAFNLGHPSGITQGWAVPMATDIAFALGVLSLAGDRVPLSVKVFLTALAIADDIGAVLAIALFYTADISLVALGIGFAALAVAALGNGLGVVRTLFYVLAGAVTWVAFLKSGVHATVAGVLLAFCIPARARATPGDLVSAGRRLLGTLENGKADAHLLADGHRHAAVEAMETAARHAATPLRRLEHALAPWVAWGIMPVFALANAGVSINADLLGGLGNPVTMGVAAGLFFGKQLGVLAAVWLPVKLGLARLPRDMTWRHVYGIALLAGIGFTMALFVAQLAYADARTLDYAKVGILAASLVAGICGWLVLRTAPPPADRSDQPGPQGARTL</sequence>
<keyword evidence="4 6" id="KW-1133">Transmembrane helix</keyword>
<feature type="transmembrane region" description="Helical" evidence="6">
    <location>
        <begin position="325"/>
        <end position="345"/>
    </location>
</feature>
<dbReference type="Gene3D" id="1.20.1530.10">
    <property type="entry name" value="Na+/H+ antiporter like domain"/>
    <property type="match status" value="1"/>
</dbReference>
<protein>
    <recommendedName>
        <fullName evidence="6">Na(+)/H(+) antiporter NhaA</fullName>
    </recommendedName>
    <alternativeName>
        <fullName evidence="6">Sodium/proton antiporter NhaA</fullName>
    </alternativeName>
</protein>
<dbReference type="EMBL" id="VRYY01000602">
    <property type="protein sequence ID" value="MBG3878493.1"/>
    <property type="molecule type" value="Genomic_DNA"/>
</dbReference>
<comment type="caution">
    <text evidence="7">The sequence shown here is derived from an EMBL/GenBank/DDBJ whole genome shotgun (WGS) entry which is preliminary data.</text>
</comment>
<dbReference type="RefSeq" id="WP_196610394.1">
    <property type="nucleotide sequence ID" value="NZ_VRYY01000602.1"/>
</dbReference>
<evidence type="ECO:0000256" key="3">
    <source>
        <dbReference type="ARBA" id="ARBA00022692"/>
    </source>
</evidence>
<keyword evidence="8" id="KW-1185">Reference proteome</keyword>
<reference evidence="7 8" key="1">
    <citation type="submission" date="2019-08" db="EMBL/GenBank/DDBJ databases">
        <authorList>
            <person name="Luo N."/>
        </authorList>
    </citation>
    <scope>NUCLEOTIDE SEQUENCE [LARGE SCALE GENOMIC DNA]</scope>
    <source>
        <strain evidence="7 8">NCIMB 9442</strain>
    </source>
</reference>
<feature type="transmembrane region" description="Helical" evidence="6">
    <location>
        <begin position="395"/>
        <end position="416"/>
    </location>
</feature>
<feature type="transmembrane region" description="Helical" evidence="6">
    <location>
        <begin position="173"/>
        <end position="197"/>
    </location>
</feature>